<dbReference type="CDD" id="cd02976">
    <property type="entry name" value="NrdH"/>
    <property type="match status" value="1"/>
</dbReference>
<feature type="domain" description="DUF4124" evidence="4">
    <location>
        <begin position="21"/>
        <end position="56"/>
    </location>
</feature>
<gene>
    <name evidence="5" type="ORF">H8K36_03305</name>
</gene>
<dbReference type="InterPro" id="IPR002109">
    <property type="entry name" value="Glutaredoxin"/>
</dbReference>
<dbReference type="RefSeq" id="WP_186915094.1">
    <property type="nucleotide sequence ID" value="NZ_JACOFZ010000001.1"/>
</dbReference>
<evidence type="ECO:0000313" key="5">
    <source>
        <dbReference type="EMBL" id="MBC3880390.1"/>
    </source>
</evidence>
<feature type="domain" description="Glutaredoxin" evidence="3">
    <location>
        <begin position="86"/>
        <end position="135"/>
    </location>
</feature>
<evidence type="ECO:0000256" key="2">
    <source>
        <dbReference type="SAM" id="SignalP"/>
    </source>
</evidence>
<keyword evidence="6" id="KW-1185">Reference proteome</keyword>
<sequence>MQNLMKAYPSKAVALILSLSALLLISSQAQAQMYKWVGPNGKIVYSDTPPPANAKKLASKNFESNSSVSTANLPPELAAVVSKNPVVLYTAPNCGACNEGRNLLKQAGIPFTEKTVKTNEDVDKLMQVSGDTALPYMQINKSKFKGLESNEWRAALAAAGYPETSKLPKDYRYSDPEPAAPQVAGEKKNADAKPQEAPKPKSTSSNGIRF</sequence>
<proteinExistence type="predicted"/>
<organism evidence="5 6">
    <name type="scientific">Undibacterium nitidum</name>
    <dbReference type="NCBI Taxonomy" id="2762298"/>
    <lineage>
        <taxon>Bacteria</taxon>
        <taxon>Pseudomonadati</taxon>
        <taxon>Pseudomonadota</taxon>
        <taxon>Betaproteobacteria</taxon>
        <taxon>Burkholderiales</taxon>
        <taxon>Oxalobacteraceae</taxon>
        <taxon>Undibacterium</taxon>
    </lineage>
</organism>
<dbReference type="Pfam" id="PF13511">
    <property type="entry name" value="DUF4124"/>
    <property type="match status" value="1"/>
</dbReference>
<dbReference type="AlphaFoldDB" id="A0A923HII8"/>
<evidence type="ECO:0000256" key="1">
    <source>
        <dbReference type="SAM" id="MobiDB-lite"/>
    </source>
</evidence>
<reference evidence="5" key="1">
    <citation type="submission" date="2020-08" db="EMBL/GenBank/DDBJ databases">
        <title>Novel species isolated from subtropical streams in China.</title>
        <authorList>
            <person name="Lu H."/>
        </authorList>
    </citation>
    <scope>NUCLEOTIDE SEQUENCE</scope>
    <source>
        <strain evidence="5">LX22W</strain>
    </source>
</reference>
<name>A0A923HII8_9BURK</name>
<feature type="region of interest" description="Disordered" evidence="1">
    <location>
        <begin position="165"/>
        <end position="210"/>
    </location>
</feature>
<dbReference type="EMBL" id="JACOFZ010000001">
    <property type="protein sequence ID" value="MBC3880390.1"/>
    <property type="molecule type" value="Genomic_DNA"/>
</dbReference>
<dbReference type="InterPro" id="IPR025392">
    <property type="entry name" value="DUF4124"/>
</dbReference>
<dbReference type="PROSITE" id="PS51354">
    <property type="entry name" value="GLUTAREDOXIN_2"/>
    <property type="match status" value="1"/>
</dbReference>
<dbReference type="Proteomes" id="UP000627446">
    <property type="component" value="Unassembled WGS sequence"/>
</dbReference>
<feature type="compositionally biased region" description="Basic and acidic residues" evidence="1">
    <location>
        <begin position="166"/>
        <end position="175"/>
    </location>
</feature>
<comment type="caution">
    <text evidence="5">The sequence shown here is derived from an EMBL/GenBank/DDBJ whole genome shotgun (WGS) entry which is preliminary data.</text>
</comment>
<feature type="compositionally biased region" description="Basic and acidic residues" evidence="1">
    <location>
        <begin position="185"/>
        <end position="199"/>
    </location>
</feature>
<evidence type="ECO:0000259" key="4">
    <source>
        <dbReference type="Pfam" id="PF13511"/>
    </source>
</evidence>
<dbReference type="SUPFAM" id="SSF52833">
    <property type="entry name" value="Thioredoxin-like"/>
    <property type="match status" value="1"/>
</dbReference>
<evidence type="ECO:0000313" key="6">
    <source>
        <dbReference type="Proteomes" id="UP000627446"/>
    </source>
</evidence>
<keyword evidence="2" id="KW-0732">Signal</keyword>
<feature type="signal peptide" evidence="2">
    <location>
        <begin position="1"/>
        <end position="31"/>
    </location>
</feature>
<dbReference type="InterPro" id="IPR036249">
    <property type="entry name" value="Thioredoxin-like_sf"/>
</dbReference>
<dbReference type="Gene3D" id="3.40.30.10">
    <property type="entry name" value="Glutaredoxin"/>
    <property type="match status" value="1"/>
</dbReference>
<feature type="compositionally biased region" description="Polar residues" evidence="1">
    <location>
        <begin position="201"/>
        <end position="210"/>
    </location>
</feature>
<feature type="chain" id="PRO_5037180642" evidence="2">
    <location>
        <begin position="32"/>
        <end position="210"/>
    </location>
</feature>
<accession>A0A923HII8</accession>
<protein>
    <submittedName>
        <fullName evidence="5">Glutaredoxin family protein</fullName>
    </submittedName>
</protein>
<evidence type="ECO:0000259" key="3">
    <source>
        <dbReference type="Pfam" id="PF00462"/>
    </source>
</evidence>
<dbReference type="Pfam" id="PF00462">
    <property type="entry name" value="Glutaredoxin"/>
    <property type="match status" value="1"/>
</dbReference>